<reference evidence="4 5" key="1">
    <citation type="submission" date="2018-06" db="EMBL/GenBank/DDBJ databases">
        <title>Fusarium incarnatum-equiseti species complex species 28.</title>
        <authorList>
            <person name="Gardiner D.M."/>
        </authorList>
    </citation>
    <scope>NUCLEOTIDE SEQUENCE [LARGE SCALE GENOMIC DNA]</scope>
    <source>
        <strain evidence="4 5">FIESC_28</strain>
    </source>
</reference>
<dbReference type="InterPro" id="IPR003609">
    <property type="entry name" value="Pan_app"/>
</dbReference>
<keyword evidence="1" id="KW-0677">Repeat</keyword>
<evidence type="ECO:0000313" key="5">
    <source>
        <dbReference type="Proteomes" id="UP000253153"/>
    </source>
</evidence>
<protein>
    <recommendedName>
        <fullName evidence="3">Apple domain-containing protein</fullName>
    </recommendedName>
</protein>
<gene>
    <name evidence="4" type="ORF">FIESC28_10294</name>
</gene>
<dbReference type="Pfam" id="PF14295">
    <property type="entry name" value="PAN_4"/>
    <property type="match status" value="3"/>
</dbReference>
<name>A0A366QWA4_9HYPO</name>
<organism evidence="4 5">
    <name type="scientific">Fusarium coffeatum</name>
    <dbReference type="NCBI Taxonomy" id="231269"/>
    <lineage>
        <taxon>Eukaryota</taxon>
        <taxon>Fungi</taxon>
        <taxon>Dikarya</taxon>
        <taxon>Ascomycota</taxon>
        <taxon>Pezizomycotina</taxon>
        <taxon>Sordariomycetes</taxon>
        <taxon>Hypocreomycetidae</taxon>
        <taxon>Hypocreales</taxon>
        <taxon>Nectriaceae</taxon>
        <taxon>Fusarium</taxon>
        <taxon>Fusarium incarnatum-equiseti species complex</taxon>
    </lineage>
</organism>
<evidence type="ECO:0000259" key="3">
    <source>
        <dbReference type="PROSITE" id="PS50948"/>
    </source>
</evidence>
<dbReference type="Gene3D" id="3.50.4.10">
    <property type="entry name" value="Hepatocyte Growth Factor"/>
    <property type="match status" value="2"/>
</dbReference>
<keyword evidence="5" id="KW-1185">Reference proteome</keyword>
<dbReference type="GO" id="GO:0005576">
    <property type="term" value="C:extracellular region"/>
    <property type="evidence" value="ECO:0007669"/>
    <property type="project" value="InterPro"/>
</dbReference>
<comment type="caution">
    <text evidence="4">The sequence shown here is derived from an EMBL/GenBank/DDBJ whole genome shotgun (WGS) entry which is preliminary data.</text>
</comment>
<dbReference type="RefSeq" id="XP_031011513.1">
    <property type="nucleotide sequence ID" value="XM_031164427.1"/>
</dbReference>
<feature type="domain" description="Apple" evidence="3">
    <location>
        <begin position="217"/>
        <end position="295"/>
    </location>
</feature>
<dbReference type="GeneID" id="41999723"/>
<accession>A0A366QWA4</accession>
<keyword evidence="2" id="KW-1015">Disulfide bond</keyword>
<dbReference type="GO" id="GO:0006508">
    <property type="term" value="P:proteolysis"/>
    <property type="evidence" value="ECO:0007669"/>
    <property type="project" value="InterPro"/>
</dbReference>
<dbReference type="EMBL" id="QKXC01000290">
    <property type="protein sequence ID" value="RBR08260.1"/>
    <property type="molecule type" value="Genomic_DNA"/>
</dbReference>
<dbReference type="Proteomes" id="UP000253153">
    <property type="component" value="Unassembled WGS sequence"/>
</dbReference>
<dbReference type="OrthoDB" id="5094340at2759"/>
<evidence type="ECO:0000256" key="1">
    <source>
        <dbReference type="ARBA" id="ARBA00022737"/>
    </source>
</evidence>
<dbReference type="PROSITE" id="PS50948">
    <property type="entry name" value="PAN"/>
    <property type="match status" value="2"/>
</dbReference>
<sequence length="386" mass="41088">MINPRNIIAGLVGIGITDVVAGPCKPISASSGSSAEALATSALTASVSLTSSSIFALSTSISTSIQSSTDLTVETETITISDSSNTAGSTTTGSVEFTSTIISVSESTFATTTDFTSTFTETTTTAATTSAVAGIPCNNQIYRGTAQNRGYTSTDAQSEADCWEACSADEQCNTWFFQTAGVCQLYREQFDAMSSPKNEDSNLIGSRNCSPRDYSPCDDNIGFGSISATPVESVQQVLLEKDCAQLCMKDGKCDVWQYDGMLKTCHKYSGQFEDIFTPQADAQGQKIFLAGSRSCSSDFFKPQLEPCNGQINTWDANTFHGYRHIADLKTVALCARACSIDPQCVSWAIFDGGMLNSPRGCELVQDDYWEDHTDVGAAGSRNCGVP</sequence>
<dbReference type="AlphaFoldDB" id="A0A366QWA4"/>
<evidence type="ECO:0000256" key="2">
    <source>
        <dbReference type="ARBA" id="ARBA00023157"/>
    </source>
</evidence>
<evidence type="ECO:0000313" key="4">
    <source>
        <dbReference type="EMBL" id="RBR08260.1"/>
    </source>
</evidence>
<dbReference type="InterPro" id="IPR000177">
    <property type="entry name" value="Apple"/>
</dbReference>
<dbReference type="SMART" id="SM00223">
    <property type="entry name" value="APPLE"/>
    <property type="match status" value="1"/>
</dbReference>
<proteinExistence type="predicted"/>
<feature type="domain" description="Apple" evidence="3">
    <location>
        <begin position="137"/>
        <end position="209"/>
    </location>
</feature>